<dbReference type="EMBL" id="JAAHFQ010000582">
    <property type="protein sequence ID" value="NER30542.1"/>
    <property type="molecule type" value="Genomic_DNA"/>
</dbReference>
<comment type="caution">
    <text evidence="1">The sequence shown here is derived from an EMBL/GenBank/DDBJ whole genome shotgun (WGS) entry which is preliminary data.</text>
</comment>
<protein>
    <submittedName>
        <fullName evidence="1">Uncharacterized protein</fullName>
    </submittedName>
</protein>
<dbReference type="AlphaFoldDB" id="A0A6B3NJ41"/>
<evidence type="ECO:0000313" key="1">
    <source>
        <dbReference type="EMBL" id="NER30542.1"/>
    </source>
</evidence>
<accession>A0A6B3NJ41</accession>
<organism evidence="1">
    <name type="scientific">Symploca sp. SIO1C4</name>
    <dbReference type="NCBI Taxonomy" id="2607765"/>
    <lineage>
        <taxon>Bacteria</taxon>
        <taxon>Bacillati</taxon>
        <taxon>Cyanobacteriota</taxon>
        <taxon>Cyanophyceae</taxon>
        <taxon>Coleofasciculales</taxon>
        <taxon>Coleofasciculaceae</taxon>
        <taxon>Symploca</taxon>
    </lineage>
</organism>
<proteinExistence type="predicted"/>
<gene>
    <name evidence="1" type="ORF">F6J89_23720</name>
</gene>
<reference evidence="1" key="1">
    <citation type="submission" date="2019-11" db="EMBL/GenBank/DDBJ databases">
        <title>Genomic insights into an expanded diversity of filamentous marine cyanobacteria reveals the extraordinary biosynthetic potential of Moorea and Okeania.</title>
        <authorList>
            <person name="Ferreira Leao T."/>
            <person name="Wang M."/>
            <person name="Moss N."/>
            <person name="Da Silva R."/>
            <person name="Sanders J."/>
            <person name="Nurk S."/>
            <person name="Gurevich A."/>
            <person name="Humphrey G."/>
            <person name="Reher R."/>
            <person name="Zhu Q."/>
            <person name="Belda-Ferre P."/>
            <person name="Glukhov E."/>
            <person name="Rex R."/>
            <person name="Dorrestein P.C."/>
            <person name="Knight R."/>
            <person name="Pevzner P."/>
            <person name="Gerwick W.H."/>
            <person name="Gerwick L."/>
        </authorList>
    </citation>
    <scope>NUCLEOTIDE SEQUENCE</scope>
    <source>
        <strain evidence="1">SIO1C4</strain>
    </source>
</reference>
<name>A0A6B3NJ41_9CYAN</name>
<sequence>MVSGLKIQTAAVYLACIKHLLKPDLLLMHQLIKASIKADSSVHTGFDFVVRCHRNLDE</sequence>